<evidence type="ECO:0000256" key="1">
    <source>
        <dbReference type="SAM" id="SignalP"/>
    </source>
</evidence>
<proteinExistence type="predicted"/>
<reference evidence="2" key="1">
    <citation type="submission" date="2022-03" db="EMBL/GenBank/DDBJ databases">
        <title>Description of Abyssus ytuae gen. nov., sp. nov., a novel member of the family Flavobacteriaceae isolated from the sediment of Mariana Trench.</title>
        <authorList>
            <person name="Zhang J."/>
            <person name="Xu X."/>
        </authorList>
    </citation>
    <scope>NUCLEOTIDE SEQUENCE</scope>
    <source>
        <strain evidence="2">MT3330</strain>
    </source>
</reference>
<dbReference type="InterPro" id="IPR011990">
    <property type="entry name" value="TPR-like_helical_dom_sf"/>
</dbReference>
<name>A0A9E6ZK93_9FLAO</name>
<keyword evidence="1" id="KW-0732">Signal</keyword>
<gene>
    <name evidence="2" type="ORF">MQE35_10075</name>
</gene>
<dbReference type="Proteomes" id="UP000831290">
    <property type="component" value="Chromosome"/>
</dbReference>
<organism evidence="2 3">
    <name type="scientific">Abyssalbus ytuae</name>
    <dbReference type="NCBI Taxonomy" id="2926907"/>
    <lineage>
        <taxon>Bacteria</taxon>
        <taxon>Pseudomonadati</taxon>
        <taxon>Bacteroidota</taxon>
        <taxon>Flavobacteriia</taxon>
        <taxon>Flavobacteriales</taxon>
        <taxon>Flavobacteriaceae</taxon>
        <taxon>Abyssalbus</taxon>
    </lineage>
</organism>
<feature type="chain" id="PRO_5039045656" description="Tetratricopeptide repeat protein" evidence="1">
    <location>
        <begin position="19"/>
        <end position="235"/>
    </location>
</feature>
<dbReference type="KEGG" id="fbm:MQE35_10075"/>
<dbReference type="AlphaFoldDB" id="A0A9E6ZK93"/>
<dbReference type="EMBL" id="CP094358">
    <property type="protein sequence ID" value="UOB16084.1"/>
    <property type="molecule type" value="Genomic_DNA"/>
</dbReference>
<dbReference type="SUPFAM" id="SSF48452">
    <property type="entry name" value="TPR-like"/>
    <property type="match status" value="1"/>
</dbReference>
<sequence>MKKLIIVFALGFGFFVQAQNNSDLKKHYEVYYKQMRKQGDVRGAINALTHLLVLQPGQARKDTLAYLYTNAGQYVQAINVLGVEKNTSDSDLAVEVKAVALKSLNQPQLAVQQYDILFGRKPDVFLAYDLVDLNLQIGKTAEAKTYIDYGLGNATEKDMIPFYDANRPYQVPAKAAFTYQNGLLYYNEHKTDIDGAVKMIDEAIVLAPDFLLAKQIKEILLKQKNAAPATDTNKK</sequence>
<dbReference type="RefSeq" id="WP_255841239.1">
    <property type="nucleotide sequence ID" value="NZ_CP094358.1"/>
</dbReference>
<keyword evidence="3" id="KW-1185">Reference proteome</keyword>
<evidence type="ECO:0008006" key="4">
    <source>
        <dbReference type="Google" id="ProtNLM"/>
    </source>
</evidence>
<protein>
    <recommendedName>
        <fullName evidence="4">Tetratricopeptide repeat protein</fullName>
    </recommendedName>
</protein>
<dbReference type="Gene3D" id="1.25.40.10">
    <property type="entry name" value="Tetratricopeptide repeat domain"/>
    <property type="match status" value="1"/>
</dbReference>
<accession>A0A9E6ZK93</accession>
<feature type="signal peptide" evidence="1">
    <location>
        <begin position="1"/>
        <end position="18"/>
    </location>
</feature>
<evidence type="ECO:0000313" key="3">
    <source>
        <dbReference type="Proteomes" id="UP000831290"/>
    </source>
</evidence>
<evidence type="ECO:0000313" key="2">
    <source>
        <dbReference type="EMBL" id="UOB16084.1"/>
    </source>
</evidence>